<evidence type="ECO:0000256" key="1">
    <source>
        <dbReference type="SAM" id="SignalP"/>
    </source>
</evidence>
<dbReference type="AlphaFoldDB" id="A0A844B371"/>
<reference evidence="2 3" key="1">
    <citation type="submission" date="2019-11" db="EMBL/GenBank/DDBJ databases">
        <title>Caenimonas koreensis gen. nov., sp. nov., isolated from activated sludge.</title>
        <authorList>
            <person name="Seung H.R."/>
        </authorList>
    </citation>
    <scope>NUCLEOTIDE SEQUENCE [LARGE SCALE GENOMIC DNA]</scope>
    <source>
        <strain evidence="2 3">EMB320</strain>
    </source>
</reference>
<accession>A0A844B371</accession>
<protein>
    <submittedName>
        <fullName evidence="2">Twin-arginine translocation pathway signal protein</fullName>
    </submittedName>
</protein>
<dbReference type="Gene3D" id="3.40.109.10">
    <property type="entry name" value="NADH Oxidase"/>
    <property type="match status" value="1"/>
</dbReference>
<gene>
    <name evidence="2" type="ORF">GHT07_18190</name>
</gene>
<dbReference type="NCBIfam" id="NF047509">
    <property type="entry name" value="Rv3131_FMN_oxido"/>
    <property type="match status" value="1"/>
</dbReference>
<dbReference type="PROSITE" id="PS51318">
    <property type="entry name" value="TAT"/>
    <property type="match status" value="1"/>
</dbReference>
<feature type="signal peptide" evidence="1">
    <location>
        <begin position="1"/>
        <end position="31"/>
    </location>
</feature>
<dbReference type="RefSeq" id="WP_153586521.1">
    <property type="nucleotide sequence ID" value="NZ_WJBU01000021.1"/>
</dbReference>
<dbReference type="OrthoDB" id="272552at2"/>
<organism evidence="2 3">
    <name type="scientific">Caenimonas koreensis DSM 17982</name>
    <dbReference type="NCBI Taxonomy" id="1121255"/>
    <lineage>
        <taxon>Bacteria</taxon>
        <taxon>Pseudomonadati</taxon>
        <taxon>Pseudomonadota</taxon>
        <taxon>Betaproteobacteria</taxon>
        <taxon>Burkholderiales</taxon>
        <taxon>Comamonadaceae</taxon>
        <taxon>Caenimonas</taxon>
    </lineage>
</organism>
<dbReference type="InterPro" id="IPR006311">
    <property type="entry name" value="TAT_signal"/>
</dbReference>
<feature type="chain" id="PRO_5033016882" evidence="1">
    <location>
        <begin position="32"/>
        <end position="388"/>
    </location>
</feature>
<dbReference type="EMBL" id="WJBU01000021">
    <property type="protein sequence ID" value="MRD49208.1"/>
    <property type="molecule type" value="Genomic_DNA"/>
</dbReference>
<dbReference type="PROSITE" id="PS51257">
    <property type="entry name" value="PROKAR_LIPOPROTEIN"/>
    <property type="match status" value="1"/>
</dbReference>
<dbReference type="InterPro" id="IPR000415">
    <property type="entry name" value="Nitroreductase-like"/>
</dbReference>
<evidence type="ECO:0000313" key="2">
    <source>
        <dbReference type="EMBL" id="MRD49208.1"/>
    </source>
</evidence>
<keyword evidence="3" id="KW-1185">Reference proteome</keyword>
<name>A0A844B371_9BURK</name>
<dbReference type="Proteomes" id="UP000487350">
    <property type="component" value="Unassembled WGS sequence"/>
</dbReference>
<evidence type="ECO:0000313" key="3">
    <source>
        <dbReference type="Proteomes" id="UP000487350"/>
    </source>
</evidence>
<keyword evidence="1" id="KW-0732">Signal</keyword>
<dbReference type="GO" id="GO:0016491">
    <property type="term" value="F:oxidoreductase activity"/>
    <property type="evidence" value="ECO:0007669"/>
    <property type="project" value="InterPro"/>
</dbReference>
<sequence>MSQLPRRQFLRVAGGLSVAAATLSLSGCSLSSDYPAEAVQAWAGPGQERDVRRWILGWAILAPHSHNLQSWLVDLSRPDEITLYCDRTRLLPETDPLSRQMMMSQGTFLELLSIAARERGLRADIELFPEGEFGPVKVDARPTARIRLAQDPAAQRDALFAQILHRHTHRGAYEPRVPQAAALAAIDSAATMTGARNGFVTDDDAALVSQHRAIASEAWRIELVTPRTILESYNVLRIGPAEIARHRDGLSVNTPMLRAINALGLFDRTKAPGPDDTATRSQIDEFNKNMAATPAFYWMVTAANDRKTQINAGRAYVRAQLAATAQGLVMQPLSQALQEYPEQAAPYAQIHKLAGAQGGTVQMWTRLGYAKPAQPAPRRGVDAHILRA</sequence>
<comment type="caution">
    <text evidence="2">The sequence shown here is derived from an EMBL/GenBank/DDBJ whole genome shotgun (WGS) entry which is preliminary data.</text>
</comment>
<proteinExistence type="predicted"/>